<keyword evidence="6" id="KW-0482">Metalloprotease</keyword>
<dbReference type="GO" id="GO:0006515">
    <property type="term" value="P:protein quality control for misfolded or incompletely synthesized proteins"/>
    <property type="evidence" value="ECO:0007669"/>
    <property type="project" value="TreeGrafter"/>
</dbReference>
<dbReference type="OrthoDB" id="7464992at2759"/>
<proteinExistence type="predicted"/>
<accession>A0A4R0RKU5</accession>
<keyword evidence="3" id="KW-0479">Metal-binding</keyword>
<sequence>MRKHLAIAEASGYGDSDRKSFVLRKIRYGTILIHLLLFTPAVLFWLTILASVERTPLTGRWRLILLSPEEEEEIALQLAGPGWYQAVGEILAKDGSRNTLPPTDWRTQWVQDTLRRLEGVIPMLQHEQELGSKWLECGPDDIPFPPPADYPLRPRPRASEYIRRFAEVSCARTPHRSPHVIPGPPYSLMVVDNPEASNAFSYGFGPDGGGGIVVFSGFLDDVLSKGGAVASTMEEMQFSHPSDPAQSQSTSWYSALFGGIFPSQPAVPAPPHPIPTEEQTSELAILLAHELSHLILSHHLETLSSTSVVWPGIVSIVTDVVRAMLFPVTMMFGPFLNDAVAGVGKSASWDLQTMAEYCTSQHQEIEADVVSARLLAHAGFDPRHALRFWEERGETEQTAECTPGKAKAKAASDLRLRWMGSAHPLNQVRVGKLREEFERWEKERAKARKRLLQESSRAS</sequence>
<feature type="domain" description="Peptidase M48" evidence="9">
    <location>
        <begin position="181"/>
        <end position="436"/>
    </location>
</feature>
<dbReference type="Proteomes" id="UP000292702">
    <property type="component" value="Unassembled WGS sequence"/>
</dbReference>
<evidence type="ECO:0000259" key="9">
    <source>
        <dbReference type="Pfam" id="PF01435"/>
    </source>
</evidence>
<reference evidence="10 11" key="1">
    <citation type="submission" date="2018-11" db="EMBL/GenBank/DDBJ databases">
        <title>Genome assembly of Steccherinum ochraceum LE-BIN_3174, the white-rot fungus of the Steccherinaceae family (The Residual Polyporoid clade, Polyporales, Basidiomycota).</title>
        <authorList>
            <person name="Fedorova T.V."/>
            <person name="Glazunova O.A."/>
            <person name="Landesman E.O."/>
            <person name="Moiseenko K.V."/>
            <person name="Psurtseva N.V."/>
            <person name="Savinova O.S."/>
            <person name="Shakhova N.V."/>
            <person name="Tyazhelova T.V."/>
            <person name="Vasina D.V."/>
        </authorList>
    </citation>
    <scope>NUCLEOTIDE SEQUENCE [LARGE SCALE GENOMIC DNA]</scope>
    <source>
        <strain evidence="10 11">LE-BIN_3174</strain>
    </source>
</reference>
<evidence type="ECO:0000256" key="7">
    <source>
        <dbReference type="SAM" id="Coils"/>
    </source>
</evidence>
<name>A0A4R0RKU5_9APHY</name>
<keyword evidence="11" id="KW-1185">Reference proteome</keyword>
<keyword evidence="2" id="KW-0645">Protease</keyword>
<comment type="cofactor">
    <cofactor evidence="1">
        <name>Zn(2+)</name>
        <dbReference type="ChEBI" id="CHEBI:29105"/>
    </cofactor>
</comment>
<comment type="caution">
    <text evidence="10">The sequence shown here is derived from an EMBL/GenBank/DDBJ whole genome shotgun (WGS) entry which is preliminary data.</text>
</comment>
<evidence type="ECO:0000313" key="10">
    <source>
        <dbReference type="EMBL" id="TCD69340.1"/>
    </source>
</evidence>
<evidence type="ECO:0000256" key="3">
    <source>
        <dbReference type="ARBA" id="ARBA00022723"/>
    </source>
</evidence>
<dbReference type="GO" id="GO:0005743">
    <property type="term" value="C:mitochondrial inner membrane"/>
    <property type="evidence" value="ECO:0007669"/>
    <property type="project" value="TreeGrafter"/>
</dbReference>
<keyword evidence="4" id="KW-0378">Hydrolase</keyword>
<feature type="coiled-coil region" evidence="7">
    <location>
        <begin position="430"/>
        <end position="457"/>
    </location>
</feature>
<keyword evidence="7" id="KW-0175">Coiled coil</keyword>
<evidence type="ECO:0000256" key="5">
    <source>
        <dbReference type="ARBA" id="ARBA00022833"/>
    </source>
</evidence>
<dbReference type="PANTHER" id="PTHR22726:SF18">
    <property type="entry name" value="PEPTIDASE M48 DOMAIN-CONTAINING PROTEIN"/>
    <property type="match status" value="1"/>
</dbReference>
<dbReference type="InterPro" id="IPR051156">
    <property type="entry name" value="Mito/Outer_Membr_Metalloprot"/>
</dbReference>
<evidence type="ECO:0000256" key="2">
    <source>
        <dbReference type="ARBA" id="ARBA00022670"/>
    </source>
</evidence>
<evidence type="ECO:0000256" key="4">
    <source>
        <dbReference type="ARBA" id="ARBA00022801"/>
    </source>
</evidence>
<dbReference type="Pfam" id="PF01435">
    <property type="entry name" value="Peptidase_M48"/>
    <property type="match status" value="1"/>
</dbReference>
<dbReference type="EMBL" id="RWJN01000043">
    <property type="protein sequence ID" value="TCD69340.1"/>
    <property type="molecule type" value="Genomic_DNA"/>
</dbReference>
<keyword evidence="8" id="KW-0472">Membrane</keyword>
<evidence type="ECO:0000256" key="1">
    <source>
        <dbReference type="ARBA" id="ARBA00001947"/>
    </source>
</evidence>
<keyword evidence="5" id="KW-0862">Zinc</keyword>
<keyword evidence="8" id="KW-0812">Transmembrane</keyword>
<feature type="transmembrane region" description="Helical" evidence="8">
    <location>
        <begin position="28"/>
        <end position="48"/>
    </location>
</feature>
<evidence type="ECO:0000256" key="6">
    <source>
        <dbReference type="ARBA" id="ARBA00023049"/>
    </source>
</evidence>
<evidence type="ECO:0000313" key="11">
    <source>
        <dbReference type="Proteomes" id="UP000292702"/>
    </source>
</evidence>
<evidence type="ECO:0000256" key="8">
    <source>
        <dbReference type="SAM" id="Phobius"/>
    </source>
</evidence>
<keyword evidence="8" id="KW-1133">Transmembrane helix</keyword>
<dbReference type="GO" id="GO:0046872">
    <property type="term" value="F:metal ion binding"/>
    <property type="evidence" value="ECO:0007669"/>
    <property type="project" value="UniProtKB-KW"/>
</dbReference>
<dbReference type="InterPro" id="IPR001915">
    <property type="entry name" value="Peptidase_M48"/>
</dbReference>
<dbReference type="PANTHER" id="PTHR22726">
    <property type="entry name" value="METALLOENDOPEPTIDASE OMA1"/>
    <property type="match status" value="1"/>
</dbReference>
<organism evidence="10 11">
    <name type="scientific">Steccherinum ochraceum</name>
    <dbReference type="NCBI Taxonomy" id="92696"/>
    <lineage>
        <taxon>Eukaryota</taxon>
        <taxon>Fungi</taxon>
        <taxon>Dikarya</taxon>
        <taxon>Basidiomycota</taxon>
        <taxon>Agaricomycotina</taxon>
        <taxon>Agaricomycetes</taxon>
        <taxon>Polyporales</taxon>
        <taxon>Steccherinaceae</taxon>
        <taxon>Steccherinum</taxon>
    </lineage>
</organism>
<dbReference type="GO" id="GO:0034982">
    <property type="term" value="P:mitochondrial protein processing"/>
    <property type="evidence" value="ECO:0007669"/>
    <property type="project" value="TreeGrafter"/>
</dbReference>
<protein>
    <recommendedName>
        <fullName evidence="9">Peptidase M48 domain-containing protein</fullName>
    </recommendedName>
</protein>
<gene>
    <name evidence="10" type="ORF">EIP91_007896</name>
</gene>
<dbReference type="GO" id="GO:0004222">
    <property type="term" value="F:metalloendopeptidase activity"/>
    <property type="evidence" value="ECO:0007669"/>
    <property type="project" value="InterPro"/>
</dbReference>
<dbReference type="AlphaFoldDB" id="A0A4R0RKU5"/>